<evidence type="ECO:0000313" key="4">
    <source>
        <dbReference type="Proteomes" id="UP000011087"/>
    </source>
</evidence>
<dbReference type="GeneID" id="17297268"/>
<evidence type="ECO:0000259" key="1">
    <source>
        <dbReference type="Pfam" id="PF09418"/>
    </source>
</evidence>
<dbReference type="eggNOG" id="ENOG502QRJJ">
    <property type="taxonomic scope" value="Eukaryota"/>
</dbReference>
<dbReference type="OrthoDB" id="406045at2759"/>
<dbReference type="PANTHER" id="PTHR31560">
    <property type="entry name" value="UPF0652 PROTEIN C16A11.03C-RELATED"/>
    <property type="match status" value="1"/>
</dbReference>
<evidence type="ECO:0000313" key="3">
    <source>
        <dbReference type="EnsemblProtists" id="EKX40524"/>
    </source>
</evidence>
<dbReference type="EMBL" id="JH993030">
    <property type="protein sequence ID" value="EKX40524.1"/>
    <property type="molecule type" value="Genomic_DNA"/>
</dbReference>
<name>L1IXB1_GUITC</name>
<dbReference type="PANTHER" id="PTHR31560:SF0">
    <property type="entry name" value="UPF0652 PROTEIN C22H10.08"/>
    <property type="match status" value="1"/>
</dbReference>
<reference evidence="3" key="3">
    <citation type="submission" date="2016-03" db="UniProtKB">
        <authorList>
            <consortium name="EnsemblProtists"/>
        </authorList>
    </citation>
    <scope>IDENTIFICATION</scope>
</reference>
<dbReference type="HOGENOM" id="CLU_021807_0_0_1"/>
<evidence type="ECO:0000313" key="2">
    <source>
        <dbReference type="EMBL" id="EKX40524.1"/>
    </source>
</evidence>
<protein>
    <recommendedName>
        <fullName evidence="1">Non-canonical E2 ubiquitin-conjugating enzyme C-terminal domain-containing protein</fullName>
    </recommendedName>
</protein>
<sequence>MRERAKYIPMRLSIKERKLLRLLEAALSVSEYVDRVDVISFKSRSGRMVSMIKEVCSILCGLLVSSDYKEGQRLIENKNYADNEEFFQKIFEVGRRHKIMNPEKMRSTYGKLIYMLQDAESPEVSEVLGFKCVKEIRTVFSFLQYAGAVELLNDPLVQLATSEIRSENRSREQVNADIRHKEKAVEHLARKYRSEKLEEEDIRCCLYSIGDNNAFLRFTRDPCEKMLEWLRSKFNPELPEDDFSLAIIGGRNGARLTHSHSRQYRFVEQSLMLWSAILKDMFKLWHLSEQDLLSSLHPYKLRDTGQGLNRVQHSPRIGSEMERILHSVQSKLQSKWEGSSVVHLGDHNVPNALMFIDKYTQVERILNPVVLCIEKLPQLYASDKGIRKYLDSSFGSVEHLSKMILSDFFRSAFDGSGADNFFDAGSCIDGRLTSAWNWCSRIERKPYFPAFLLTGFTGFDGKFE</sequence>
<dbReference type="OMA" id="MRPRWVG"/>
<dbReference type="RefSeq" id="XP_005827504.1">
    <property type="nucleotide sequence ID" value="XM_005827447.1"/>
</dbReference>
<dbReference type="Proteomes" id="UP000011087">
    <property type="component" value="Unassembled WGS sequence"/>
</dbReference>
<dbReference type="KEGG" id="gtt:GUITHDRAFT_75421"/>
<feature type="domain" description="Non-canonical E2 ubiquitin-conjugating enzyme C-terminal" evidence="1">
    <location>
        <begin position="4"/>
        <end position="461"/>
    </location>
</feature>
<reference evidence="2 4" key="1">
    <citation type="journal article" date="2012" name="Nature">
        <title>Algal genomes reveal evolutionary mosaicism and the fate of nucleomorphs.</title>
        <authorList>
            <consortium name="DOE Joint Genome Institute"/>
            <person name="Curtis B.A."/>
            <person name="Tanifuji G."/>
            <person name="Burki F."/>
            <person name="Gruber A."/>
            <person name="Irimia M."/>
            <person name="Maruyama S."/>
            <person name="Arias M.C."/>
            <person name="Ball S.G."/>
            <person name="Gile G.H."/>
            <person name="Hirakawa Y."/>
            <person name="Hopkins J.F."/>
            <person name="Kuo A."/>
            <person name="Rensing S.A."/>
            <person name="Schmutz J."/>
            <person name="Symeonidi A."/>
            <person name="Elias M."/>
            <person name="Eveleigh R.J."/>
            <person name="Herman E.K."/>
            <person name="Klute M.J."/>
            <person name="Nakayama T."/>
            <person name="Obornik M."/>
            <person name="Reyes-Prieto A."/>
            <person name="Armbrust E.V."/>
            <person name="Aves S.J."/>
            <person name="Beiko R.G."/>
            <person name="Coutinho P."/>
            <person name="Dacks J.B."/>
            <person name="Durnford D.G."/>
            <person name="Fast N.M."/>
            <person name="Green B.R."/>
            <person name="Grisdale C.J."/>
            <person name="Hempel F."/>
            <person name="Henrissat B."/>
            <person name="Hoppner M.P."/>
            <person name="Ishida K."/>
            <person name="Kim E."/>
            <person name="Koreny L."/>
            <person name="Kroth P.G."/>
            <person name="Liu Y."/>
            <person name="Malik S.B."/>
            <person name="Maier U.G."/>
            <person name="McRose D."/>
            <person name="Mock T."/>
            <person name="Neilson J.A."/>
            <person name="Onodera N.T."/>
            <person name="Poole A.M."/>
            <person name="Pritham E.J."/>
            <person name="Richards T.A."/>
            <person name="Rocap G."/>
            <person name="Roy S.W."/>
            <person name="Sarai C."/>
            <person name="Schaack S."/>
            <person name="Shirato S."/>
            <person name="Slamovits C.H."/>
            <person name="Spencer D.F."/>
            <person name="Suzuki S."/>
            <person name="Worden A.Z."/>
            <person name="Zauner S."/>
            <person name="Barry K."/>
            <person name="Bell C."/>
            <person name="Bharti A.K."/>
            <person name="Crow J.A."/>
            <person name="Grimwood J."/>
            <person name="Kramer R."/>
            <person name="Lindquist E."/>
            <person name="Lucas S."/>
            <person name="Salamov A."/>
            <person name="McFadden G.I."/>
            <person name="Lane C.E."/>
            <person name="Keeling P.J."/>
            <person name="Gray M.W."/>
            <person name="Grigoriev I.V."/>
            <person name="Archibald J.M."/>
        </authorList>
    </citation>
    <scope>NUCLEOTIDE SEQUENCE</scope>
    <source>
        <strain evidence="2 4">CCMP2712</strain>
    </source>
</reference>
<accession>L1IXB1</accession>
<dbReference type="Pfam" id="PF09418">
    <property type="entry name" value="DUF2009"/>
    <property type="match status" value="1"/>
</dbReference>
<reference evidence="4" key="2">
    <citation type="submission" date="2012-11" db="EMBL/GenBank/DDBJ databases">
        <authorList>
            <person name="Kuo A."/>
            <person name="Curtis B.A."/>
            <person name="Tanifuji G."/>
            <person name="Burki F."/>
            <person name="Gruber A."/>
            <person name="Irimia M."/>
            <person name="Maruyama S."/>
            <person name="Arias M.C."/>
            <person name="Ball S.G."/>
            <person name="Gile G.H."/>
            <person name="Hirakawa Y."/>
            <person name="Hopkins J.F."/>
            <person name="Rensing S.A."/>
            <person name="Schmutz J."/>
            <person name="Symeonidi A."/>
            <person name="Elias M."/>
            <person name="Eveleigh R.J."/>
            <person name="Herman E.K."/>
            <person name="Klute M.J."/>
            <person name="Nakayama T."/>
            <person name="Obornik M."/>
            <person name="Reyes-Prieto A."/>
            <person name="Armbrust E.V."/>
            <person name="Aves S.J."/>
            <person name="Beiko R.G."/>
            <person name="Coutinho P."/>
            <person name="Dacks J.B."/>
            <person name="Durnford D.G."/>
            <person name="Fast N.M."/>
            <person name="Green B.R."/>
            <person name="Grisdale C."/>
            <person name="Hempe F."/>
            <person name="Henrissat B."/>
            <person name="Hoppner M.P."/>
            <person name="Ishida K.-I."/>
            <person name="Kim E."/>
            <person name="Koreny L."/>
            <person name="Kroth P.G."/>
            <person name="Liu Y."/>
            <person name="Malik S.-B."/>
            <person name="Maier U.G."/>
            <person name="McRose D."/>
            <person name="Mock T."/>
            <person name="Neilson J.A."/>
            <person name="Onodera N.T."/>
            <person name="Poole A.M."/>
            <person name="Pritham E.J."/>
            <person name="Richards T.A."/>
            <person name="Rocap G."/>
            <person name="Roy S.W."/>
            <person name="Sarai C."/>
            <person name="Schaack S."/>
            <person name="Shirato S."/>
            <person name="Slamovits C.H."/>
            <person name="Spencer D.F."/>
            <person name="Suzuki S."/>
            <person name="Worden A.Z."/>
            <person name="Zauner S."/>
            <person name="Barry K."/>
            <person name="Bell C."/>
            <person name="Bharti A.K."/>
            <person name="Crow J.A."/>
            <person name="Grimwood J."/>
            <person name="Kramer R."/>
            <person name="Lindquist E."/>
            <person name="Lucas S."/>
            <person name="Salamov A."/>
            <person name="McFadden G.I."/>
            <person name="Lane C.E."/>
            <person name="Keeling P.J."/>
            <person name="Gray M.W."/>
            <person name="Grigoriev I.V."/>
            <person name="Archibald J.M."/>
        </authorList>
    </citation>
    <scope>NUCLEOTIDE SEQUENCE</scope>
    <source>
        <strain evidence="4">CCMP2712</strain>
    </source>
</reference>
<gene>
    <name evidence="2" type="ORF">GUITHDRAFT_75421</name>
</gene>
<dbReference type="EnsemblProtists" id="EKX40524">
    <property type="protein sequence ID" value="EKX40524"/>
    <property type="gene ID" value="GUITHDRAFT_75421"/>
</dbReference>
<dbReference type="InterPro" id="IPR018553">
    <property type="entry name" value="E2_Ub-conjug_enz"/>
</dbReference>
<proteinExistence type="predicted"/>
<dbReference type="InterPro" id="IPR057668">
    <property type="entry name" value="E2_Ub-conjug_enz_C"/>
</dbReference>
<keyword evidence="4" id="KW-1185">Reference proteome</keyword>
<dbReference type="PaxDb" id="55529-EKX40524"/>
<dbReference type="AlphaFoldDB" id="L1IXB1"/>
<organism evidence="2">
    <name type="scientific">Guillardia theta (strain CCMP2712)</name>
    <name type="common">Cryptophyte</name>
    <dbReference type="NCBI Taxonomy" id="905079"/>
    <lineage>
        <taxon>Eukaryota</taxon>
        <taxon>Cryptophyceae</taxon>
        <taxon>Pyrenomonadales</taxon>
        <taxon>Geminigeraceae</taxon>
        <taxon>Guillardia</taxon>
    </lineage>
</organism>